<dbReference type="OrthoDB" id="9845075at2"/>
<dbReference type="EMBL" id="CP002085">
    <property type="protein sequence ID" value="ADK86088.1"/>
    <property type="molecule type" value="Genomic_DNA"/>
</dbReference>
<accession>E1QKJ5</accession>
<dbReference type="AlphaFoldDB" id="E1QKJ5"/>
<gene>
    <name evidence="1" type="ordered locus">Deba_2734</name>
</gene>
<dbReference type="KEGG" id="dbr:Deba_2734"/>
<dbReference type="STRING" id="644282.Deba_2734"/>
<reference evidence="1 2" key="1">
    <citation type="journal article" date="2010" name="Stand. Genomic Sci.">
        <title>Complete genome sequence of Desulfarculus baarsii type strain (2st14).</title>
        <authorList>
            <person name="Sun H."/>
            <person name="Spring S."/>
            <person name="Lapidus A."/>
            <person name="Davenport K."/>
            <person name="Del Rio T.G."/>
            <person name="Tice H."/>
            <person name="Nolan M."/>
            <person name="Copeland A."/>
            <person name="Cheng J.F."/>
            <person name="Lucas S."/>
            <person name="Tapia R."/>
            <person name="Goodwin L."/>
            <person name="Pitluck S."/>
            <person name="Ivanova N."/>
            <person name="Pagani I."/>
            <person name="Mavromatis K."/>
            <person name="Ovchinnikova G."/>
            <person name="Pati A."/>
            <person name="Chen A."/>
            <person name="Palaniappan K."/>
            <person name="Hauser L."/>
            <person name="Chang Y.J."/>
            <person name="Jeffries C.D."/>
            <person name="Detter J.C."/>
            <person name="Han C."/>
            <person name="Rohde M."/>
            <person name="Brambilla E."/>
            <person name="Goker M."/>
            <person name="Woyke T."/>
            <person name="Bristow J."/>
            <person name="Eisen J.A."/>
            <person name="Markowitz V."/>
            <person name="Hugenholtz P."/>
            <person name="Kyrpides N.C."/>
            <person name="Klenk H.P."/>
            <person name="Land M."/>
        </authorList>
    </citation>
    <scope>NUCLEOTIDE SEQUENCE [LARGE SCALE GENOMIC DNA]</scope>
    <source>
        <strain evidence="2">ATCC 33931 / DSM 2075 / LMG 7858 / VKM B-1802 / 2st14</strain>
    </source>
</reference>
<protein>
    <submittedName>
        <fullName evidence="1">Uncharacterized protein</fullName>
    </submittedName>
</protein>
<proteinExistence type="predicted"/>
<dbReference type="RefSeq" id="WP_013259527.1">
    <property type="nucleotide sequence ID" value="NC_014365.1"/>
</dbReference>
<name>E1QKJ5_DESB2</name>
<evidence type="ECO:0000313" key="2">
    <source>
        <dbReference type="Proteomes" id="UP000009047"/>
    </source>
</evidence>
<sequence length="174" mass="18611">MYSLSQAFSRAVSEGRTPILALRLTTSFGVRYWADRALPLRHSGLTDPLMADGAALADGSQRAGEGSFSLLEMAPRVLSLGRLRETLAPQSGDFLASLGQEEPASITVTLANDGPDDQRPMSRIEARENLLGAVGELIVGFADAPAREHMVRFHGQVVSYTLSATALRLCLKAA</sequence>
<dbReference type="HOGENOM" id="CLU_1537602_0_0_7"/>
<organism evidence="1 2">
    <name type="scientific">Desulfarculus baarsii (strain ATCC 33931 / DSM 2075 / LMG 7858 / VKM B-1802 / 2st14)</name>
    <dbReference type="NCBI Taxonomy" id="644282"/>
    <lineage>
        <taxon>Bacteria</taxon>
        <taxon>Pseudomonadati</taxon>
        <taxon>Thermodesulfobacteriota</taxon>
        <taxon>Desulfarculia</taxon>
        <taxon>Desulfarculales</taxon>
        <taxon>Desulfarculaceae</taxon>
        <taxon>Desulfarculus</taxon>
    </lineage>
</organism>
<evidence type="ECO:0000313" key="1">
    <source>
        <dbReference type="EMBL" id="ADK86088.1"/>
    </source>
</evidence>
<dbReference type="Proteomes" id="UP000009047">
    <property type="component" value="Chromosome"/>
</dbReference>
<keyword evidence="2" id="KW-1185">Reference proteome</keyword>